<gene>
    <name evidence="3" type="ORF">JI741_25035</name>
</gene>
<sequence length="192" mass="22060">MIDNEVVTRIAQKIRSTRLEKNLTIQQLATRTHVSKGLLSKIENSRTIPSLPVFITLIQSLEISLKEFFQDMVLMHGKDYLFVKKGDYRNMERERREGFNYHYILSQTIPHCTMEALILTLEPGAKGRTVPTEGFAFKHILAGTCDYQIHDETFTMEEGDSLYLDASVPHLPLNKTRKNAVMLVVYFILPKG</sequence>
<dbReference type="InterPro" id="IPR010982">
    <property type="entry name" value="Lambda_DNA-bd_dom_sf"/>
</dbReference>
<dbReference type="CDD" id="cd02209">
    <property type="entry name" value="cupin_XRE_C"/>
    <property type="match status" value="1"/>
</dbReference>
<organism evidence="3 4">
    <name type="scientific">Chryseolinea lacunae</name>
    <dbReference type="NCBI Taxonomy" id="2801331"/>
    <lineage>
        <taxon>Bacteria</taxon>
        <taxon>Pseudomonadati</taxon>
        <taxon>Bacteroidota</taxon>
        <taxon>Cytophagia</taxon>
        <taxon>Cytophagales</taxon>
        <taxon>Fulvivirgaceae</taxon>
        <taxon>Chryseolinea</taxon>
    </lineage>
</organism>
<dbReference type="SUPFAM" id="SSF51182">
    <property type="entry name" value="RmlC-like cupins"/>
    <property type="match status" value="1"/>
</dbReference>
<keyword evidence="1" id="KW-0238">DNA-binding</keyword>
<accession>A0ABS1KZC7</accession>
<proteinExistence type="predicted"/>
<evidence type="ECO:0000313" key="4">
    <source>
        <dbReference type="Proteomes" id="UP000613030"/>
    </source>
</evidence>
<dbReference type="InterPro" id="IPR013096">
    <property type="entry name" value="Cupin_2"/>
</dbReference>
<dbReference type="RefSeq" id="WP_202014181.1">
    <property type="nucleotide sequence ID" value="NZ_JAERRB010000011.1"/>
</dbReference>
<dbReference type="InterPro" id="IPR001387">
    <property type="entry name" value="Cro/C1-type_HTH"/>
</dbReference>
<comment type="caution">
    <text evidence="3">The sequence shown here is derived from an EMBL/GenBank/DDBJ whole genome shotgun (WGS) entry which is preliminary data.</text>
</comment>
<dbReference type="InterPro" id="IPR050807">
    <property type="entry name" value="TransReg_Diox_bact_type"/>
</dbReference>
<dbReference type="EMBL" id="JAERRB010000011">
    <property type="protein sequence ID" value="MBL0744523.1"/>
    <property type="molecule type" value="Genomic_DNA"/>
</dbReference>
<protein>
    <submittedName>
        <fullName evidence="3">Helix-turn-helix transcriptional regulator</fullName>
    </submittedName>
</protein>
<dbReference type="InterPro" id="IPR014710">
    <property type="entry name" value="RmlC-like_jellyroll"/>
</dbReference>
<name>A0ABS1KZC7_9BACT</name>
<dbReference type="PANTHER" id="PTHR46797:SF1">
    <property type="entry name" value="METHYLPHOSPHONATE SYNTHASE"/>
    <property type="match status" value="1"/>
</dbReference>
<dbReference type="SUPFAM" id="SSF47413">
    <property type="entry name" value="lambda repressor-like DNA-binding domains"/>
    <property type="match status" value="1"/>
</dbReference>
<dbReference type="CDD" id="cd00093">
    <property type="entry name" value="HTH_XRE"/>
    <property type="match status" value="1"/>
</dbReference>
<dbReference type="SMART" id="SM00530">
    <property type="entry name" value="HTH_XRE"/>
    <property type="match status" value="1"/>
</dbReference>
<feature type="domain" description="HTH cro/C1-type" evidence="2">
    <location>
        <begin position="14"/>
        <end position="68"/>
    </location>
</feature>
<dbReference type="Gene3D" id="2.60.120.10">
    <property type="entry name" value="Jelly Rolls"/>
    <property type="match status" value="1"/>
</dbReference>
<keyword evidence="4" id="KW-1185">Reference proteome</keyword>
<evidence type="ECO:0000313" key="3">
    <source>
        <dbReference type="EMBL" id="MBL0744523.1"/>
    </source>
</evidence>
<dbReference type="PANTHER" id="PTHR46797">
    <property type="entry name" value="HTH-TYPE TRANSCRIPTIONAL REGULATOR"/>
    <property type="match status" value="1"/>
</dbReference>
<dbReference type="PROSITE" id="PS50943">
    <property type="entry name" value="HTH_CROC1"/>
    <property type="match status" value="1"/>
</dbReference>
<dbReference type="InterPro" id="IPR011051">
    <property type="entry name" value="RmlC_Cupin_sf"/>
</dbReference>
<evidence type="ECO:0000259" key="2">
    <source>
        <dbReference type="PROSITE" id="PS50943"/>
    </source>
</evidence>
<dbReference type="Gene3D" id="1.10.260.40">
    <property type="entry name" value="lambda repressor-like DNA-binding domains"/>
    <property type="match status" value="1"/>
</dbReference>
<dbReference type="Pfam" id="PF01381">
    <property type="entry name" value="HTH_3"/>
    <property type="match status" value="1"/>
</dbReference>
<dbReference type="Pfam" id="PF07883">
    <property type="entry name" value="Cupin_2"/>
    <property type="match status" value="1"/>
</dbReference>
<dbReference type="Proteomes" id="UP000613030">
    <property type="component" value="Unassembled WGS sequence"/>
</dbReference>
<evidence type="ECO:0000256" key="1">
    <source>
        <dbReference type="ARBA" id="ARBA00023125"/>
    </source>
</evidence>
<reference evidence="3 4" key="1">
    <citation type="submission" date="2021-01" db="EMBL/GenBank/DDBJ databases">
        <title>Chryseolinea sp. Jin1 Genome sequencing and assembly.</title>
        <authorList>
            <person name="Kim I."/>
        </authorList>
    </citation>
    <scope>NUCLEOTIDE SEQUENCE [LARGE SCALE GENOMIC DNA]</scope>
    <source>
        <strain evidence="3 4">Jin1</strain>
    </source>
</reference>